<reference evidence="1 2" key="1">
    <citation type="submission" date="2019-06" db="EMBL/GenBank/DDBJ databases">
        <title>Cerasibacillus sp. nov., isolated from maize field.</title>
        <authorList>
            <person name="Lin S.-Y."/>
            <person name="Tsai C.-F."/>
            <person name="Young C.-C."/>
        </authorList>
    </citation>
    <scope>NUCLEOTIDE SEQUENCE [LARGE SCALE GENOMIC DNA]</scope>
    <source>
        <strain evidence="1 2">CC-CFT480</strain>
    </source>
</reference>
<proteinExistence type="predicted"/>
<dbReference type="OrthoDB" id="2971044at2"/>
<comment type="caution">
    <text evidence="1">The sequence shown here is derived from an EMBL/GenBank/DDBJ whole genome shotgun (WGS) entry which is preliminary data.</text>
</comment>
<name>A0A5C8NSU0_9BACI</name>
<keyword evidence="2" id="KW-1185">Reference proteome</keyword>
<dbReference type="EMBL" id="VDUW01000006">
    <property type="protein sequence ID" value="TXL64031.1"/>
    <property type="molecule type" value="Genomic_DNA"/>
</dbReference>
<gene>
    <name evidence="1" type="ORF">FHP05_10100</name>
</gene>
<sequence>MRIFIENCFHWIGFHIVNKLLEEGYEVVGERSKNRGVKEEYLFDFFGRNAAFSLSESKENNDYDCFISVNKKIPESNTKTIIQIKKYNEEGFLVQQIELIVSLLVGEWMPIKKDGVLVQNKLIHFHSKLFTEAIYIGDFINACMQLLKSTNVSPIINIKSCKTGKMEKENLEKYIYIRDNRSKDEIIELLKKHYQRHKHFYET</sequence>
<dbReference type="AlphaFoldDB" id="A0A5C8NSU0"/>
<protein>
    <submittedName>
        <fullName evidence="1">Uncharacterized protein</fullName>
    </submittedName>
</protein>
<evidence type="ECO:0000313" key="1">
    <source>
        <dbReference type="EMBL" id="TXL64031.1"/>
    </source>
</evidence>
<dbReference type="Proteomes" id="UP000321574">
    <property type="component" value="Unassembled WGS sequence"/>
</dbReference>
<dbReference type="RefSeq" id="WP_147667880.1">
    <property type="nucleotide sequence ID" value="NZ_VDUW01000006.1"/>
</dbReference>
<organism evidence="1 2">
    <name type="scientific">Cerasibacillus terrae</name>
    <dbReference type="NCBI Taxonomy" id="2498845"/>
    <lineage>
        <taxon>Bacteria</taxon>
        <taxon>Bacillati</taxon>
        <taxon>Bacillota</taxon>
        <taxon>Bacilli</taxon>
        <taxon>Bacillales</taxon>
        <taxon>Bacillaceae</taxon>
        <taxon>Cerasibacillus</taxon>
    </lineage>
</organism>
<accession>A0A5C8NSU0</accession>
<evidence type="ECO:0000313" key="2">
    <source>
        <dbReference type="Proteomes" id="UP000321574"/>
    </source>
</evidence>